<keyword evidence="3" id="KW-1185">Reference proteome</keyword>
<sequence length="179" mass="19997">MSDAVTVNQFIVQQLEGQYRTIKLATDDLSDEQLVYQPAVDANSIAWLIWHLSRWRDSVSAAVSGESQIWVRDEWAVRFGLSDVGTGLGDTIEQVAAFRVEREMLFGYLDAAHQATRQRVTQLTQAQLDQVVVHPPETGRPAWQILAAMCGDSFQHAGQIAYLRGVITGHGWRERAGMS</sequence>
<evidence type="ECO:0000259" key="1">
    <source>
        <dbReference type="Pfam" id="PF12867"/>
    </source>
</evidence>
<comment type="caution">
    <text evidence="2">The sequence shown here is derived from an EMBL/GenBank/DDBJ whole genome shotgun (WGS) entry which is preliminary data.</text>
</comment>
<dbReference type="Proteomes" id="UP000019140">
    <property type="component" value="Unassembled WGS sequence"/>
</dbReference>
<dbReference type="InterPro" id="IPR024775">
    <property type="entry name" value="DinB-like"/>
</dbReference>
<organism evidence="2 3">
    <name type="scientific">Candidatus Entotheonella gemina</name>
    <dbReference type="NCBI Taxonomy" id="1429439"/>
    <lineage>
        <taxon>Bacteria</taxon>
        <taxon>Pseudomonadati</taxon>
        <taxon>Nitrospinota/Tectimicrobiota group</taxon>
        <taxon>Candidatus Tectimicrobiota</taxon>
        <taxon>Candidatus Entotheonellia</taxon>
        <taxon>Candidatus Entotheonellales</taxon>
        <taxon>Candidatus Entotheonellaceae</taxon>
        <taxon>Candidatus Entotheonella</taxon>
    </lineage>
</organism>
<feature type="domain" description="DinB-like" evidence="1">
    <location>
        <begin position="14"/>
        <end position="160"/>
    </location>
</feature>
<dbReference type="EMBL" id="AZHX01000007">
    <property type="protein sequence ID" value="ETX09314.1"/>
    <property type="molecule type" value="Genomic_DNA"/>
</dbReference>
<dbReference type="SUPFAM" id="SSF109854">
    <property type="entry name" value="DinB/YfiT-like putative metalloenzymes"/>
    <property type="match status" value="1"/>
</dbReference>
<evidence type="ECO:0000313" key="3">
    <source>
        <dbReference type="Proteomes" id="UP000019140"/>
    </source>
</evidence>
<dbReference type="Gene3D" id="1.20.120.450">
    <property type="entry name" value="dinb family like domain"/>
    <property type="match status" value="1"/>
</dbReference>
<dbReference type="HOGENOM" id="CLU_133313_0_0_7"/>
<reference evidence="2 3" key="1">
    <citation type="journal article" date="2014" name="Nature">
        <title>An environmental bacterial taxon with a large and distinct metabolic repertoire.</title>
        <authorList>
            <person name="Wilson M.C."/>
            <person name="Mori T."/>
            <person name="Ruckert C."/>
            <person name="Uria A.R."/>
            <person name="Helf M.J."/>
            <person name="Takada K."/>
            <person name="Gernert C."/>
            <person name="Steffens U.A."/>
            <person name="Heycke N."/>
            <person name="Schmitt S."/>
            <person name="Rinke C."/>
            <person name="Helfrich E.J."/>
            <person name="Brachmann A.O."/>
            <person name="Gurgui C."/>
            <person name="Wakimoto T."/>
            <person name="Kracht M."/>
            <person name="Crusemann M."/>
            <person name="Hentschel U."/>
            <person name="Abe I."/>
            <person name="Matsunaga S."/>
            <person name="Kalinowski J."/>
            <person name="Takeyama H."/>
            <person name="Piel J."/>
        </authorList>
    </citation>
    <scope>NUCLEOTIDE SEQUENCE [LARGE SCALE GENOMIC DNA]</scope>
    <source>
        <strain evidence="3">TSY2</strain>
    </source>
</reference>
<name>W4MG93_9BACT</name>
<proteinExistence type="predicted"/>
<dbReference type="InterPro" id="IPR034660">
    <property type="entry name" value="DinB/YfiT-like"/>
</dbReference>
<dbReference type="PATRIC" id="fig|1429439.4.peg.37"/>
<gene>
    <name evidence="2" type="ORF">ETSY2_00210</name>
</gene>
<dbReference type="AlphaFoldDB" id="W4MG93"/>
<evidence type="ECO:0000313" key="2">
    <source>
        <dbReference type="EMBL" id="ETX09314.1"/>
    </source>
</evidence>
<protein>
    <recommendedName>
        <fullName evidence="1">DinB-like domain-containing protein</fullName>
    </recommendedName>
</protein>
<accession>W4MG93</accession>
<dbReference type="Pfam" id="PF12867">
    <property type="entry name" value="DinB_2"/>
    <property type="match status" value="1"/>
</dbReference>